<dbReference type="AlphaFoldDB" id="A0AAD2JK48"/>
<organism evidence="2 3">
    <name type="scientific">Cylindrotheca closterium</name>
    <dbReference type="NCBI Taxonomy" id="2856"/>
    <lineage>
        <taxon>Eukaryota</taxon>
        <taxon>Sar</taxon>
        <taxon>Stramenopiles</taxon>
        <taxon>Ochrophyta</taxon>
        <taxon>Bacillariophyta</taxon>
        <taxon>Bacillariophyceae</taxon>
        <taxon>Bacillariophycidae</taxon>
        <taxon>Bacillariales</taxon>
        <taxon>Bacillariaceae</taxon>
        <taxon>Cylindrotheca</taxon>
    </lineage>
</organism>
<proteinExistence type="predicted"/>
<reference evidence="2" key="1">
    <citation type="submission" date="2023-08" db="EMBL/GenBank/DDBJ databases">
        <authorList>
            <person name="Audoor S."/>
            <person name="Bilcke G."/>
        </authorList>
    </citation>
    <scope>NUCLEOTIDE SEQUENCE</scope>
</reference>
<name>A0AAD2JK48_9STRA</name>
<gene>
    <name evidence="2" type="ORF">CYCCA115_LOCUS17314</name>
</gene>
<dbReference type="EMBL" id="CAKOGP040001980">
    <property type="protein sequence ID" value="CAJ1958714.1"/>
    <property type="molecule type" value="Genomic_DNA"/>
</dbReference>
<dbReference type="Proteomes" id="UP001295423">
    <property type="component" value="Unassembled WGS sequence"/>
</dbReference>
<sequence length="222" mass="23535">MTEAVISLKTDMSIATDKNTTITGVTSDTSVTSMKPIAPDEELSLNDPTDVGDIFPPLKIHASRPTERLSGSSFDIPPRLEKALRRKSGGGTSGTKSPYDGGSSISSLEDAGFDTDILTDKMGHLDLDASSSKLNHSASNSLHLHTVAERLSDETLEDTHAFTDIKSRGSVSRGNSITTGGEVAGNFLEPLDEIDEETEGAVKITNMGEILEVAEEDTANDP</sequence>
<evidence type="ECO:0000313" key="2">
    <source>
        <dbReference type="EMBL" id="CAJ1958714.1"/>
    </source>
</evidence>
<evidence type="ECO:0000256" key="1">
    <source>
        <dbReference type="SAM" id="MobiDB-lite"/>
    </source>
</evidence>
<evidence type="ECO:0000313" key="3">
    <source>
        <dbReference type="Proteomes" id="UP001295423"/>
    </source>
</evidence>
<keyword evidence="3" id="KW-1185">Reference proteome</keyword>
<protein>
    <submittedName>
        <fullName evidence="2">Uncharacterized protein</fullName>
    </submittedName>
</protein>
<accession>A0AAD2JK48</accession>
<feature type="region of interest" description="Disordered" evidence="1">
    <location>
        <begin position="84"/>
        <end position="106"/>
    </location>
</feature>
<comment type="caution">
    <text evidence="2">The sequence shown here is derived from an EMBL/GenBank/DDBJ whole genome shotgun (WGS) entry which is preliminary data.</text>
</comment>